<dbReference type="Proteomes" id="UP000572817">
    <property type="component" value="Unassembled WGS sequence"/>
</dbReference>
<evidence type="ECO:0000313" key="4">
    <source>
        <dbReference type="EMBL" id="KAF4305078.1"/>
    </source>
</evidence>
<feature type="transmembrane region" description="Helical" evidence="2">
    <location>
        <begin position="116"/>
        <end position="138"/>
    </location>
</feature>
<feature type="transmembrane region" description="Helical" evidence="2">
    <location>
        <begin position="158"/>
        <end position="177"/>
    </location>
</feature>
<accession>A0A8H4IRW5</accession>
<keyword evidence="2" id="KW-0812">Transmembrane</keyword>
<dbReference type="PANTHER" id="PTHR42109">
    <property type="entry name" value="UNPLACED GENOMIC SCAFFOLD UM_SCAF_CONTIG_1.265, WHOLE GENOME SHOTGUN SEQUENCE"/>
    <property type="match status" value="1"/>
</dbReference>
<feature type="transmembrane region" description="Helical" evidence="2">
    <location>
        <begin position="40"/>
        <end position="59"/>
    </location>
</feature>
<feature type="transmembrane region" description="Helical" evidence="2">
    <location>
        <begin position="227"/>
        <end position="254"/>
    </location>
</feature>
<organism evidence="4 5">
    <name type="scientific">Botryosphaeria dothidea</name>
    <dbReference type="NCBI Taxonomy" id="55169"/>
    <lineage>
        <taxon>Eukaryota</taxon>
        <taxon>Fungi</taxon>
        <taxon>Dikarya</taxon>
        <taxon>Ascomycota</taxon>
        <taxon>Pezizomycotina</taxon>
        <taxon>Dothideomycetes</taxon>
        <taxon>Dothideomycetes incertae sedis</taxon>
        <taxon>Botryosphaeriales</taxon>
        <taxon>Botryosphaeriaceae</taxon>
        <taxon>Botryosphaeria</taxon>
    </lineage>
</organism>
<keyword evidence="2" id="KW-1133">Transmembrane helix</keyword>
<evidence type="ECO:0000259" key="3">
    <source>
        <dbReference type="Pfam" id="PF24800"/>
    </source>
</evidence>
<name>A0A8H4IRW5_9PEZI</name>
<dbReference type="AlphaFoldDB" id="A0A8H4IRW5"/>
<gene>
    <name evidence="4" type="ORF">GTA08_BOTSDO06401</name>
</gene>
<feature type="transmembrane region" description="Helical" evidence="2">
    <location>
        <begin position="71"/>
        <end position="95"/>
    </location>
</feature>
<dbReference type="Pfam" id="PF24800">
    <property type="entry name" value="DUF7702"/>
    <property type="match status" value="1"/>
</dbReference>
<reference evidence="4" key="1">
    <citation type="submission" date="2020-04" db="EMBL/GenBank/DDBJ databases">
        <title>Genome Assembly and Annotation of Botryosphaeria dothidea sdau 11-99, a Latent Pathogen of Apple Fruit Ring Rot in China.</title>
        <authorList>
            <person name="Yu C."/>
            <person name="Diao Y."/>
            <person name="Lu Q."/>
            <person name="Zhao J."/>
            <person name="Cui S."/>
            <person name="Peng C."/>
            <person name="He B."/>
            <person name="Liu H."/>
        </authorList>
    </citation>
    <scope>NUCLEOTIDE SEQUENCE [LARGE SCALE GENOMIC DNA]</scope>
    <source>
        <strain evidence="4">Sdau11-99</strain>
    </source>
</reference>
<proteinExistence type="predicted"/>
<feature type="region of interest" description="Disordered" evidence="1">
    <location>
        <begin position="267"/>
        <end position="299"/>
    </location>
</feature>
<dbReference type="EMBL" id="WWBZ02000040">
    <property type="protein sequence ID" value="KAF4305078.1"/>
    <property type="molecule type" value="Genomic_DNA"/>
</dbReference>
<keyword evidence="2" id="KW-0472">Membrane</keyword>
<feature type="transmembrane region" description="Helical" evidence="2">
    <location>
        <begin position="189"/>
        <end position="207"/>
    </location>
</feature>
<feature type="transmembrane region" description="Helical" evidence="2">
    <location>
        <begin position="6"/>
        <end position="28"/>
    </location>
</feature>
<evidence type="ECO:0000313" key="5">
    <source>
        <dbReference type="Proteomes" id="UP000572817"/>
    </source>
</evidence>
<dbReference type="PANTHER" id="PTHR42109:SF2">
    <property type="entry name" value="INTEGRAL MEMBRANE PROTEIN"/>
    <property type="match status" value="1"/>
</dbReference>
<dbReference type="InterPro" id="IPR056119">
    <property type="entry name" value="DUF7702"/>
</dbReference>
<keyword evidence="5" id="KW-1185">Reference proteome</keyword>
<evidence type="ECO:0000256" key="2">
    <source>
        <dbReference type="SAM" id="Phobius"/>
    </source>
</evidence>
<evidence type="ECO:0000256" key="1">
    <source>
        <dbReference type="SAM" id="MobiDB-lite"/>
    </source>
</evidence>
<comment type="caution">
    <text evidence="4">The sequence shown here is derived from an EMBL/GenBank/DDBJ whole genome shotgun (WGS) entry which is preliminary data.</text>
</comment>
<dbReference type="OrthoDB" id="2560628at2759"/>
<protein>
    <recommendedName>
        <fullName evidence="3">DUF7702 domain-containing protein</fullName>
    </recommendedName>
</protein>
<sequence>MTIGYRDILAILLLLFYIPCLCAAIALIVRHGWSQSWFTWFVLVTFSLSRIAYASLVLASSAHPSSFGLRLAAATLAVDGLSPLLFMSIGLVYRLRGFLLQAQPSLQLSTALSHRHLTTLDALITAAFICASVGYRGMSRAEVDHGIATHSDTLKAAAIMYVIACAGVAAAAAALCAQYSRLVPHGERRVLLVLVAGLPLLCVRTVYLAVDILGDLGRFSAISGDVTIFLCMALLEECVMAGAYAGLGFVVRVISKTEWKEMQEIAKKKAAGKGEESGDGELLRREEGGVDLENGRGRA</sequence>
<feature type="domain" description="DUF7702" evidence="3">
    <location>
        <begin position="3"/>
        <end position="252"/>
    </location>
</feature>